<dbReference type="InParanoid" id="D2W4P6"/>
<evidence type="ECO:0000313" key="1">
    <source>
        <dbReference type="EMBL" id="EFC35958.1"/>
    </source>
</evidence>
<dbReference type="AlphaFoldDB" id="D2W4P6"/>
<dbReference type="STRING" id="5762.D2W4P6"/>
<gene>
    <name evidence="1" type="ORF">NAEGRDRAFT_76381</name>
</gene>
<dbReference type="InterPro" id="IPR001611">
    <property type="entry name" value="Leu-rich_rpt"/>
</dbReference>
<dbReference type="RefSeq" id="XP_002668702.1">
    <property type="nucleotide sequence ID" value="XM_002668656.1"/>
</dbReference>
<dbReference type="SUPFAM" id="SSF52047">
    <property type="entry name" value="RNI-like"/>
    <property type="match status" value="1"/>
</dbReference>
<dbReference type="EMBL" id="GG738973">
    <property type="protein sequence ID" value="EFC35958.1"/>
    <property type="molecule type" value="Genomic_DNA"/>
</dbReference>
<evidence type="ECO:0000313" key="2">
    <source>
        <dbReference type="Proteomes" id="UP000006671"/>
    </source>
</evidence>
<name>D2W4P6_NAEGR</name>
<dbReference type="InterPro" id="IPR032675">
    <property type="entry name" value="LRR_dom_sf"/>
</dbReference>
<dbReference type="VEuPathDB" id="AmoebaDB:NAEGRDRAFT_57283"/>
<dbReference type="PANTHER" id="PTHR13318:SF105">
    <property type="entry name" value="F-BOX_LRR-REPEAT PROTEIN 3"/>
    <property type="match status" value="1"/>
</dbReference>
<dbReference type="OrthoDB" id="10257471at2759"/>
<dbReference type="PANTHER" id="PTHR13318">
    <property type="entry name" value="PARTNER OF PAIRED, ISOFORM B-RELATED"/>
    <property type="match status" value="1"/>
</dbReference>
<sequence>MTNSRSYYLDENFAKVFAETNYALKHLEYCGPTTFITSEFVTHTPNLEIIRIESRNFISDVGDCVANWKNLQVLDCKFDRNHFGHEKKANAYIFFTALNTIQTLHTLKLEGYAISGEEFLGLKNNHTIQVLNLSRATMSEDVFNTISTFSNLKHLYADSIIGNSLNSLGKLANLSKLEILDLKQNTAFGDAGCAMIGNVKSLRKLYVMNLGEDQIHDKGVTELSSLTNLEELDVRFCDITNKGLVTIAKACSKLQTIHVGGCSKVDVNSLPLELRLKTRK</sequence>
<dbReference type="GeneID" id="8860803"/>
<dbReference type="InterPro" id="IPR006553">
    <property type="entry name" value="Leu-rich_rpt_Cys-con_subtyp"/>
</dbReference>
<keyword evidence="2" id="KW-1185">Reference proteome</keyword>
<dbReference type="KEGG" id="ngr:NAEGRDRAFT_76381"/>
<dbReference type="Proteomes" id="UP000006671">
    <property type="component" value="Unassembled WGS sequence"/>
</dbReference>
<dbReference type="Gene3D" id="3.80.10.10">
    <property type="entry name" value="Ribonuclease Inhibitor"/>
    <property type="match status" value="1"/>
</dbReference>
<reference evidence="1 2" key="1">
    <citation type="journal article" date="2010" name="Cell">
        <title>The genome of Naegleria gruberi illuminates early eukaryotic versatility.</title>
        <authorList>
            <person name="Fritz-Laylin L.K."/>
            <person name="Prochnik S.E."/>
            <person name="Ginger M.L."/>
            <person name="Dacks J.B."/>
            <person name="Carpenter M.L."/>
            <person name="Field M.C."/>
            <person name="Kuo A."/>
            <person name="Paredez A."/>
            <person name="Chapman J."/>
            <person name="Pham J."/>
            <person name="Shu S."/>
            <person name="Neupane R."/>
            <person name="Cipriano M."/>
            <person name="Mancuso J."/>
            <person name="Tu H."/>
            <person name="Salamov A."/>
            <person name="Lindquist E."/>
            <person name="Shapiro H."/>
            <person name="Lucas S."/>
            <person name="Grigoriev I.V."/>
            <person name="Cande W.Z."/>
            <person name="Fulton C."/>
            <person name="Rokhsar D.S."/>
            <person name="Dawson S.C."/>
        </authorList>
    </citation>
    <scope>NUCLEOTIDE SEQUENCE [LARGE SCALE GENOMIC DNA]</scope>
    <source>
        <strain evidence="1 2">NEG-M</strain>
    </source>
</reference>
<dbReference type="GO" id="GO:0019005">
    <property type="term" value="C:SCF ubiquitin ligase complex"/>
    <property type="evidence" value="ECO:0007669"/>
    <property type="project" value="TreeGrafter"/>
</dbReference>
<dbReference type="SMART" id="SM00367">
    <property type="entry name" value="LRR_CC"/>
    <property type="match status" value="3"/>
</dbReference>
<proteinExistence type="predicted"/>
<dbReference type="Pfam" id="PF13516">
    <property type="entry name" value="LRR_6"/>
    <property type="match status" value="2"/>
</dbReference>
<accession>D2W4P6</accession>
<dbReference type="GO" id="GO:0031146">
    <property type="term" value="P:SCF-dependent proteasomal ubiquitin-dependent protein catabolic process"/>
    <property type="evidence" value="ECO:0007669"/>
    <property type="project" value="TreeGrafter"/>
</dbReference>
<protein>
    <submittedName>
        <fullName evidence="1">Predicted protein</fullName>
    </submittedName>
</protein>
<organism evidence="2">
    <name type="scientific">Naegleria gruberi</name>
    <name type="common">Amoeba</name>
    <dbReference type="NCBI Taxonomy" id="5762"/>
    <lineage>
        <taxon>Eukaryota</taxon>
        <taxon>Discoba</taxon>
        <taxon>Heterolobosea</taxon>
        <taxon>Tetramitia</taxon>
        <taxon>Eutetramitia</taxon>
        <taxon>Vahlkampfiidae</taxon>
        <taxon>Naegleria</taxon>
    </lineage>
</organism>